<proteinExistence type="predicted"/>
<dbReference type="OrthoDB" id="5282002at2759"/>
<evidence type="ECO:0000313" key="7">
    <source>
        <dbReference type="Proteomes" id="UP000008237"/>
    </source>
</evidence>
<evidence type="ECO:0000313" key="6">
    <source>
        <dbReference type="EMBL" id="EFN80341.1"/>
    </source>
</evidence>
<feature type="region of interest" description="Disordered" evidence="4">
    <location>
        <begin position="43"/>
        <end position="63"/>
    </location>
</feature>
<keyword evidence="3" id="KW-0862">Zinc</keyword>
<dbReference type="GO" id="GO:0008270">
    <property type="term" value="F:zinc ion binding"/>
    <property type="evidence" value="ECO:0007669"/>
    <property type="project" value="UniProtKB-KW"/>
</dbReference>
<dbReference type="EMBL" id="GL450828">
    <property type="protein sequence ID" value="EFN80341.1"/>
    <property type="molecule type" value="Genomic_DNA"/>
</dbReference>
<gene>
    <name evidence="6" type="ORF">EAI_07061</name>
</gene>
<dbReference type="PROSITE" id="PS01360">
    <property type="entry name" value="ZF_MYND_1"/>
    <property type="match status" value="1"/>
</dbReference>
<evidence type="ECO:0000256" key="1">
    <source>
        <dbReference type="ARBA" id="ARBA00022723"/>
    </source>
</evidence>
<dbReference type="InterPro" id="IPR002893">
    <property type="entry name" value="Znf_MYND"/>
</dbReference>
<organism evidence="7">
    <name type="scientific">Harpegnathos saltator</name>
    <name type="common">Jerdon's jumping ant</name>
    <dbReference type="NCBI Taxonomy" id="610380"/>
    <lineage>
        <taxon>Eukaryota</taxon>
        <taxon>Metazoa</taxon>
        <taxon>Ecdysozoa</taxon>
        <taxon>Arthropoda</taxon>
        <taxon>Hexapoda</taxon>
        <taxon>Insecta</taxon>
        <taxon>Pterygota</taxon>
        <taxon>Neoptera</taxon>
        <taxon>Endopterygota</taxon>
        <taxon>Hymenoptera</taxon>
        <taxon>Apocrita</taxon>
        <taxon>Aculeata</taxon>
        <taxon>Formicoidea</taxon>
        <taxon>Formicidae</taxon>
        <taxon>Ponerinae</taxon>
        <taxon>Ponerini</taxon>
        <taxon>Harpegnathos</taxon>
    </lineage>
</organism>
<name>E2BVG5_HARSA</name>
<keyword evidence="7" id="KW-1185">Reference proteome</keyword>
<keyword evidence="1" id="KW-0479">Metal-binding</keyword>
<protein>
    <recommendedName>
        <fullName evidence="5">MYND-type domain-containing protein</fullName>
    </recommendedName>
</protein>
<evidence type="ECO:0000256" key="3">
    <source>
        <dbReference type="ARBA" id="ARBA00022833"/>
    </source>
</evidence>
<accession>E2BVG5</accession>
<keyword evidence="2" id="KW-0863">Zinc-finger</keyword>
<dbReference type="InterPro" id="IPR046824">
    <property type="entry name" value="Mss51-like_C"/>
</dbReference>
<dbReference type="Proteomes" id="UP000008237">
    <property type="component" value="Unassembled WGS sequence"/>
</dbReference>
<evidence type="ECO:0000259" key="5">
    <source>
        <dbReference type="PROSITE" id="PS01360"/>
    </source>
</evidence>
<feature type="domain" description="MYND-type" evidence="5">
    <location>
        <begin position="96"/>
        <end position="138"/>
    </location>
</feature>
<dbReference type="PANTHER" id="PTHR28069:SF2">
    <property type="entry name" value="GH20023P"/>
    <property type="match status" value="1"/>
</dbReference>
<sequence>MENNSPPPLASTKKRISPPISWGLGLANRDTFKTVKVILMGQSGVGKSEKSHRQRTSHQQEDHNIEMSDTLPFFSLWANNNLGDKSYYDFFNPNICHVCKKTPEKLKTECNTCRSCNMILYCSSDHESMDKGNHVDICGILTTLSQSNPQLWHTCNISQKNWIESRKELLYLVKEALRRDMKPYEIEMIKFVKSCFICHVQCNLQTCTVCYCMNYCSYHAKALENHQSSNCTKLKSYLEIDREILLKFYPIHRKEFMNISADIISTVNIVDIQQFLKEFAFCDTQYSFYAYSDYLSGPLTLYYGMKSKNLDLDIKGMKYVVHIIAATILDARYVLAWEIMLHILSKTLKHLKIILVGPETQDAYKIVEICHKCILWESTFKFQSYHLLLRNYVNTILTLYPPDVIIAFEADIRAWDSRTEIISKLNGQSCPFIVTGASYSKCERNIQTLREALGAGSLAGLTPDKNKFSSLKAYRNFEGNDIFYRNKFLFIIRNLSDVFYVNTDPNTSGSSNI</sequence>
<dbReference type="Pfam" id="PF20179">
    <property type="entry name" value="MSS51_C"/>
    <property type="match status" value="1"/>
</dbReference>
<dbReference type="Gene3D" id="6.10.140.2220">
    <property type="match status" value="1"/>
</dbReference>
<dbReference type="AlphaFoldDB" id="E2BVG5"/>
<reference evidence="6 7" key="1">
    <citation type="journal article" date="2010" name="Science">
        <title>Genomic comparison of the ants Camponotus floridanus and Harpegnathos saltator.</title>
        <authorList>
            <person name="Bonasio R."/>
            <person name="Zhang G."/>
            <person name="Ye C."/>
            <person name="Mutti N.S."/>
            <person name="Fang X."/>
            <person name="Qin N."/>
            <person name="Donahue G."/>
            <person name="Yang P."/>
            <person name="Li Q."/>
            <person name="Li C."/>
            <person name="Zhang P."/>
            <person name="Huang Z."/>
            <person name="Berger S.L."/>
            <person name="Reinberg D."/>
            <person name="Wang J."/>
            <person name="Liebig J."/>
        </authorList>
    </citation>
    <scope>NUCLEOTIDE SEQUENCE [LARGE SCALE GENOMIC DNA]</scope>
    <source>
        <strain evidence="6 7">R22 G/1</strain>
    </source>
</reference>
<dbReference type="PANTHER" id="PTHR28069">
    <property type="entry name" value="GH20023P"/>
    <property type="match status" value="1"/>
</dbReference>
<dbReference type="InParanoid" id="E2BVG5"/>
<evidence type="ECO:0000256" key="4">
    <source>
        <dbReference type="SAM" id="MobiDB-lite"/>
    </source>
</evidence>
<evidence type="ECO:0000256" key="2">
    <source>
        <dbReference type="ARBA" id="ARBA00022771"/>
    </source>
</evidence>
<dbReference type="SUPFAM" id="SSF144232">
    <property type="entry name" value="HIT/MYND zinc finger-like"/>
    <property type="match status" value="1"/>
</dbReference>